<evidence type="ECO:0000313" key="3">
    <source>
        <dbReference type="Proteomes" id="UP000008915"/>
    </source>
</evidence>
<dbReference type="HOGENOM" id="CLU_1634593_0_0_9"/>
<reference evidence="2 3" key="1">
    <citation type="journal article" date="2010" name="Stand. Genomic Sci.">
        <title>Complete genome sequence of Thermaerobacter marianensis type strain (7p75a).</title>
        <authorList>
            <person name="Han C."/>
            <person name="Gu W."/>
            <person name="Zhang X."/>
            <person name="Lapidus A."/>
            <person name="Nolan M."/>
            <person name="Copeland A."/>
            <person name="Lucas S."/>
            <person name="Del Rio T.G."/>
            <person name="Tice H."/>
            <person name="Cheng J.F."/>
            <person name="Tapia R."/>
            <person name="Goodwin L."/>
            <person name="Pitluck S."/>
            <person name="Pagani I."/>
            <person name="Ivanova N."/>
            <person name="Mavromatis K."/>
            <person name="Mikhailova N."/>
            <person name="Pati A."/>
            <person name="Chen A."/>
            <person name="Palaniappan K."/>
            <person name="Land M."/>
            <person name="Hauser L."/>
            <person name="Chang Y.J."/>
            <person name="Jeffries C.D."/>
            <person name="Schneider S."/>
            <person name="Rohde M."/>
            <person name="Goker M."/>
            <person name="Pukall R."/>
            <person name="Woyke T."/>
            <person name="Bristow J."/>
            <person name="Eisen J.A."/>
            <person name="Markowitz V."/>
            <person name="Hugenholtz P."/>
            <person name="Kyrpides N.C."/>
            <person name="Klenk H.P."/>
            <person name="Detter J.C."/>
        </authorList>
    </citation>
    <scope>NUCLEOTIDE SEQUENCE [LARGE SCALE GENOMIC DNA]</scope>
    <source>
        <strain evidence="3">ATCC 700841 / DSM 12885 / JCM 10246 / 7p75a</strain>
    </source>
</reference>
<sequence>MTPLGDLVGLPLAEARRRLAGAGLSVEVAVIAAPEEAARRRARQVGPRRTLWRVVRAEWVGPAAGGGAAANPSGPGSEGPDGEAGADGAAGTARPQWGGRDEPAGAAAPGAGTPGPATVRLVVAAFPLPPLPRGELEAALGGAAGDSWGPPTGPERGGPEDA</sequence>
<proteinExistence type="predicted"/>
<organism evidence="2 3">
    <name type="scientific">Thermaerobacter marianensis (strain ATCC 700841 / DSM 12885 / JCM 10246 / 7p75a)</name>
    <dbReference type="NCBI Taxonomy" id="644966"/>
    <lineage>
        <taxon>Bacteria</taxon>
        <taxon>Bacillati</taxon>
        <taxon>Bacillota</taxon>
        <taxon>Clostridia</taxon>
        <taxon>Eubacteriales</taxon>
        <taxon>Clostridiales Family XVII. Incertae Sedis</taxon>
        <taxon>Thermaerobacter</taxon>
    </lineage>
</organism>
<accession>E6SJQ7</accession>
<feature type="region of interest" description="Disordered" evidence="1">
    <location>
        <begin position="62"/>
        <end position="116"/>
    </location>
</feature>
<dbReference type="RefSeq" id="WP_013495425.1">
    <property type="nucleotide sequence ID" value="NC_014831.1"/>
</dbReference>
<dbReference type="AlphaFoldDB" id="E6SJQ7"/>
<protein>
    <submittedName>
        <fullName evidence="2">Uncharacterized protein</fullName>
    </submittedName>
</protein>
<name>E6SJQ7_THEM7</name>
<dbReference type="EMBL" id="CP002344">
    <property type="protein sequence ID" value="ADU51120.1"/>
    <property type="molecule type" value="Genomic_DNA"/>
</dbReference>
<reference evidence="3" key="2">
    <citation type="journal article" date="2010" name="Stand. Genomic Sci.">
        <title>Complete genome sequence of Thermaerobacter marianensis type strain (7p75aT).</title>
        <authorList>
            <person name="Han C."/>
            <person name="Gu W."/>
            <person name="Zhang X."/>
            <person name="Lapidus A."/>
            <person name="Nolan M."/>
            <person name="Copeland A."/>
            <person name="Lucas S."/>
            <person name="Glavina Del Rio T."/>
            <person name="Tice H."/>
            <person name="Cheng J."/>
            <person name="Tapia R."/>
            <person name="Goodwin L."/>
            <person name="Pitluck S."/>
            <person name="Pagani I."/>
            <person name="Ivanova N."/>
            <person name="Mavromatis K."/>
            <person name="Mikhailova N."/>
            <person name="Pati A."/>
            <person name="Chen A."/>
            <person name="Palaniappan K."/>
            <person name="Land M."/>
            <person name="Hauser L."/>
            <person name="Chang Y."/>
            <person name="Jeffries C."/>
            <person name="Schneider S."/>
            <person name="Rohde M."/>
            <person name="Goker M."/>
            <person name="Pukall R."/>
            <person name="Woyke T."/>
            <person name="Bristow J."/>
            <person name="Eisen J."/>
            <person name="Markowitz V."/>
            <person name="Hugenholtz P."/>
            <person name="Kyrpides N."/>
            <person name="Klenk H."/>
            <person name="Detter J."/>
        </authorList>
    </citation>
    <scope>NUCLEOTIDE SEQUENCE [LARGE SCALE GENOMIC DNA]</scope>
    <source>
        <strain evidence="3">ATCC 700841 / DSM 12885 / JCM 10246 / 7p75a</strain>
    </source>
</reference>
<feature type="compositionally biased region" description="Low complexity" evidence="1">
    <location>
        <begin position="104"/>
        <end position="116"/>
    </location>
</feature>
<dbReference type="STRING" id="644966.Tmar_1007"/>
<evidence type="ECO:0000256" key="1">
    <source>
        <dbReference type="SAM" id="MobiDB-lite"/>
    </source>
</evidence>
<feature type="region of interest" description="Disordered" evidence="1">
    <location>
        <begin position="131"/>
        <end position="162"/>
    </location>
</feature>
<dbReference type="Proteomes" id="UP000008915">
    <property type="component" value="Chromosome"/>
</dbReference>
<dbReference type="KEGG" id="tmr:Tmar_1007"/>
<keyword evidence="3" id="KW-1185">Reference proteome</keyword>
<evidence type="ECO:0000313" key="2">
    <source>
        <dbReference type="EMBL" id="ADU51120.1"/>
    </source>
</evidence>
<gene>
    <name evidence="2" type="ordered locus">Tmar_1007</name>
</gene>